<sequence length="269" mass="30439">MDTDRLRRQIAFEAARQIYYRQESDYRRAVIRIARRLIRGWVRDTVLPTNAEVRQELQRLAEQSEGARHELHTPDTSGVAGVRQSLPPENAEPTGGETMSRPQPPNVEPEDLSDDPSRFPVFRGLLIALSGVSQSPQAHPEGDALTHSLQVYDLARDELPYDEEFQLAALLHDVGKSIDRYDHERAAVDALEGLVTDRTSWLIEFHTEALKLRAGTLGARARRRLTVSPDYETLTLLADCDLAGRQRNIRVTDVDDALDQLRELAEWNA</sequence>
<dbReference type="Proteomes" id="UP000319976">
    <property type="component" value="Chromosome"/>
</dbReference>
<keyword evidence="4" id="KW-1185">Reference proteome</keyword>
<accession>A0A517T3B1</accession>
<dbReference type="Pfam" id="PF01966">
    <property type="entry name" value="HD"/>
    <property type="match status" value="1"/>
</dbReference>
<organism evidence="3 4">
    <name type="scientific">Calycomorphotria hydatis</name>
    <dbReference type="NCBI Taxonomy" id="2528027"/>
    <lineage>
        <taxon>Bacteria</taxon>
        <taxon>Pseudomonadati</taxon>
        <taxon>Planctomycetota</taxon>
        <taxon>Planctomycetia</taxon>
        <taxon>Planctomycetales</taxon>
        <taxon>Planctomycetaceae</taxon>
        <taxon>Calycomorphotria</taxon>
    </lineage>
</organism>
<gene>
    <name evidence="3" type="ORF">V22_00630</name>
</gene>
<evidence type="ECO:0000256" key="1">
    <source>
        <dbReference type="SAM" id="MobiDB-lite"/>
    </source>
</evidence>
<proteinExistence type="predicted"/>
<evidence type="ECO:0000259" key="2">
    <source>
        <dbReference type="Pfam" id="PF01966"/>
    </source>
</evidence>
<reference evidence="3 4" key="1">
    <citation type="submission" date="2019-02" db="EMBL/GenBank/DDBJ databases">
        <title>Deep-cultivation of Planctomycetes and their phenomic and genomic characterization uncovers novel biology.</title>
        <authorList>
            <person name="Wiegand S."/>
            <person name="Jogler M."/>
            <person name="Boedeker C."/>
            <person name="Pinto D."/>
            <person name="Vollmers J."/>
            <person name="Rivas-Marin E."/>
            <person name="Kohn T."/>
            <person name="Peeters S.H."/>
            <person name="Heuer A."/>
            <person name="Rast P."/>
            <person name="Oberbeckmann S."/>
            <person name="Bunk B."/>
            <person name="Jeske O."/>
            <person name="Meyerdierks A."/>
            <person name="Storesund J.E."/>
            <person name="Kallscheuer N."/>
            <person name="Luecker S."/>
            <person name="Lage O.M."/>
            <person name="Pohl T."/>
            <person name="Merkel B.J."/>
            <person name="Hornburger P."/>
            <person name="Mueller R.-W."/>
            <person name="Bruemmer F."/>
            <person name="Labrenz M."/>
            <person name="Spormann A.M."/>
            <person name="Op den Camp H."/>
            <person name="Overmann J."/>
            <person name="Amann R."/>
            <person name="Jetten M.S.M."/>
            <person name="Mascher T."/>
            <person name="Medema M.H."/>
            <person name="Devos D.P."/>
            <person name="Kaster A.-K."/>
            <person name="Ovreas L."/>
            <person name="Rohde M."/>
            <person name="Galperin M.Y."/>
            <person name="Jogler C."/>
        </authorList>
    </citation>
    <scope>NUCLEOTIDE SEQUENCE [LARGE SCALE GENOMIC DNA]</scope>
    <source>
        <strain evidence="3 4">V22</strain>
    </source>
</reference>
<dbReference type="SUPFAM" id="SSF109604">
    <property type="entry name" value="HD-domain/PDEase-like"/>
    <property type="match status" value="1"/>
</dbReference>
<evidence type="ECO:0000313" key="3">
    <source>
        <dbReference type="EMBL" id="QDT62865.1"/>
    </source>
</evidence>
<dbReference type="InterPro" id="IPR006674">
    <property type="entry name" value="HD_domain"/>
</dbReference>
<feature type="region of interest" description="Disordered" evidence="1">
    <location>
        <begin position="61"/>
        <end position="115"/>
    </location>
</feature>
<evidence type="ECO:0000313" key="4">
    <source>
        <dbReference type="Proteomes" id="UP000319976"/>
    </source>
</evidence>
<dbReference type="InterPro" id="IPR003607">
    <property type="entry name" value="HD/PDEase_dom"/>
</dbReference>
<dbReference type="OrthoDB" id="9805698at2"/>
<dbReference type="CDD" id="cd00077">
    <property type="entry name" value="HDc"/>
    <property type="match status" value="1"/>
</dbReference>
<protein>
    <recommendedName>
        <fullName evidence="2">HD domain-containing protein</fullName>
    </recommendedName>
</protein>
<dbReference type="AlphaFoldDB" id="A0A517T3B1"/>
<dbReference type="RefSeq" id="WP_145258719.1">
    <property type="nucleotide sequence ID" value="NZ_CP036316.1"/>
</dbReference>
<feature type="domain" description="HD" evidence="2">
    <location>
        <begin position="145"/>
        <end position="223"/>
    </location>
</feature>
<dbReference type="Gene3D" id="1.10.3210.10">
    <property type="entry name" value="Hypothetical protein af1432"/>
    <property type="match status" value="1"/>
</dbReference>
<dbReference type="EMBL" id="CP036316">
    <property type="protein sequence ID" value="QDT62865.1"/>
    <property type="molecule type" value="Genomic_DNA"/>
</dbReference>
<dbReference type="KEGG" id="chya:V22_00630"/>
<name>A0A517T3B1_9PLAN</name>